<dbReference type="KEGG" id="chrb:DK843_19970"/>
<sequence>MAASDEERLRRALRLHLAGEADAAERAYRALLDDPALGAAARHWLGFLLSQRDRLDEALPLLEQAVAAEDGHAEWHFNLGLACARQGQAEAAAAALRRATELDPSRYFYWTNLGAQLLRLARGSDAEPALRQAARLDPDCPDAFYLLTQALLQQGRHDEARRCNAQGVLAEPPGKMPPIAQAQALCELGRMEEARAMAEDWLRRQPDHPVASHLLAAFGGAEAPKACAEMYVGSAFDAASRSFDDDLARLRYSGPQWLADCLLRQAPAPKSLSALDLGCGTGLAGERLLPYALRLDGVDLSAGMLMQAQAKGIYDRLAQAELRAFLRSAKMSWQLIACLDTLPYLGDLDNVFDWLARRTEAGGLLLFCVESLIDGGVDYALHHSGRYRHAPSYLDRLLSEGWRVLERTAMPVRDEAGCPVAGEFICARRLGKANFDQF</sequence>
<dbReference type="SUPFAM" id="SSF48452">
    <property type="entry name" value="TPR-like"/>
    <property type="match status" value="1"/>
</dbReference>
<dbReference type="Pfam" id="PF08242">
    <property type="entry name" value="Methyltransf_12"/>
    <property type="match status" value="1"/>
</dbReference>
<dbReference type="InterPro" id="IPR019734">
    <property type="entry name" value="TPR_rpt"/>
</dbReference>
<dbReference type="Proteomes" id="UP000252038">
    <property type="component" value="Chromosome"/>
</dbReference>
<dbReference type="EMBL" id="CP029554">
    <property type="protein sequence ID" value="AXE36366.1"/>
    <property type="molecule type" value="Genomic_DNA"/>
</dbReference>
<dbReference type="Gene3D" id="1.25.40.10">
    <property type="entry name" value="Tetratricopeptide repeat domain"/>
    <property type="match status" value="2"/>
</dbReference>
<dbReference type="InterPro" id="IPR013217">
    <property type="entry name" value="Methyltransf_12"/>
</dbReference>
<evidence type="ECO:0000256" key="1">
    <source>
        <dbReference type="PROSITE-ProRule" id="PRU00339"/>
    </source>
</evidence>
<dbReference type="SMART" id="SM00028">
    <property type="entry name" value="TPR"/>
    <property type="match status" value="4"/>
</dbReference>
<proteinExistence type="predicted"/>
<feature type="repeat" description="TPR" evidence="1">
    <location>
        <begin position="73"/>
        <end position="106"/>
    </location>
</feature>
<evidence type="ECO:0000313" key="3">
    <source>
        <dbReference type="EMBL" id="AXE36366.1"/>
    </source>
</evidence>
<dbReference type="AlphaFoldDB" id="A0A344UM68"/>
<organism evidence="3 4">
    <name type="scientific">Chromobacterium phragmitis</name>
    <dbReference type="NCBI Taxonomy" id="2202141"/>
    <lineage>
        <taxon>Bacteria</taxon>
        <taxon>Pseudomonadati</taxon>
        <taxon>Pseudomonadota</taxon>
        <taxon>Betaproteobacteria</taxon>
        <taxon>Neisseriales</taxon>
        <taxon>Chromobacteriaceae</taxon>
        <taxon>Chromobacterium</taxon>
    </lineage>
</organism>
<dbReference type="InterPro" id="IPR011990">
    <property type="entry name" value="TPR-like_helical_dom_sf"/>
</dbReference>
<dbReference type="Gene3D" id="3.40.50.150">
    <property type="entry name" value="Vaccinia Virus protein VP39"/>
    <property type="match status" value="1"/>
</dbReference>
<dbReference type="PANTHER" id="PTHR12558">
    <property type="entry name" value="CELL DIVISION CYCLE 16,23,27"/>
    <property type="match status" value="1"/>
</dbReference>
<gene>
    <name evidence="3" type="ORF">DK843_19970</name>
</gene>
<accession>A0A344UM68</accession>
<dbReference type="PROSITE" id="PS50005">
    <property type="entry name" value="TPR"/>
    <property type="match status" value="1"/>
</dbReference>
<dbReference type="Pfam" id="PF13432">
    <property type="entry name" value="TPR_16"/>
    <property type="match status" value="1"/>
</dbReference>
<dbReference type="Pfam" id="PF14559">
    <property type="entry name" value="TPR_19"/>
    <property type="match status" value="1"/>
</dbReference>
<protein>
    <recommendedName>
        <fullName evidence="2">Methyltransferase type 12 domain-containing protein</fullName>
    </recommendedName>
</protein>
<reference evidence="3 4" key="1">
    <citation type="submission" date="2018-05" db="EMBL/GenBank/DDBJ databases">
        <title>Genome sequencing, assembly and analysis of the novel insecticidal bacterium, Chromobacterium phragmitis.</title>
        <authorList>
            <person name="Sparks M.E."/>
            <person name="Blackburn M.B."/>
            <person name="Gundersen-Rindal D.E."/>
        </authorList>
    </citation>
    <scope>NUCLEOTIDE SEQUENCE [LARGE SCALE GENOMIC DNA]</scope>
    <source>
        <strain evidence="3">IIBBL 274-1</strain>
    </source>
</reference>
<dbReference type="PANTHER" id="PTHR12558:SF33">
    <property type="entry name" value="BLL7664 PROTEIN"/>
    <property type="match status" value="1"/>
</dbReference>
<evidence type="ECO:0000259" key="2">
    <source>
        <dbReference type="Pfam" id="PF08242"/>
    </source>
</evidence>
<dbReference type="RefSeq" id="WP_114074141.1">
    <property type="nucleotide sequence ID" value="NZ_CP029554.1"/>
</dbReference>
<name>A0A344UM68_9NEIS</name>
<dbReference type="CDD" id="cd02440">
    <property type="entry name" value="AdoMet_MTases"/>
    <property type="match status" value="1"/>
</dbReference>
<evidence type="ECO:0000313" key="4">
    <source>
        <dbReference type="Proteomes" id="UP000252038"/>
    </source>
</evidence>
<feature type="domain" description="Methyltransferase type 12" evidence="2">
    <location>
        <begin position="275"/>
        <end position="365"/>
    </location>
</feature>
<dbReference type="InterPro" id="IPR029063">
    <property type="entry name" value="SAM-dependent_MTases_sf"/>
</dbReference>
<keyword evidence="1" id="KW-0802">TPR repeat</keyword>
<dbReference type="SUPFAM" id="SSF53335">
    <property type="entry name" value="S-adenosyl-L-methionine-dependent methyltransferases"/>
    <property type="match status" value="1"/>
</dbReference>